<protein>
    <submittedName>
        <fullName evidence="1">Uncharacterized protein</fullName>
    </submittedName>
</protein>
<dbReference type="EMBL" id="QGDH01000057">
    <property type="protein sequence ID" value="RAR11424.1"/>
    <property type="molecule type" value="Genomic_DNA"/>
</dbReference>
<reference evidence="2" key="1">
    <citation type="submission" date="2018-05" db="EMBL/GenBank/DDBJ databases">
        <title>Draft genome sequence of Stemphylium lycopersici strain CIDEFI 213.</title>
        <authorList>
            <person name="Medina R."/>
            <person name="Franco M.E.E."/>
            <person name="Lucentini C.G."/>
            <person name="Saparrat M.C.N."/>
            <person name="Balatti P.A."/>
        </authorList>
    </citation>
    <scope>NUCLEOTIDE SEQUENCE [LARGE SCALE GENOMIC DNA]</scope>
    <source>
        <strain evidence="2">CIDEFI 213</strain>
    </source>
</reference>
<keyword evidence="2" id="KW-1185">Reference proteome</keyword>
<comment type="caution">
    <text evidence="1">The sequence shown here is derived from an EMBL/GenBank/DDBJ whole genome shotgun (WGS) entry which is preliminary data.</text>
</comment>
<dbReference type="AlphaFoldDB" id="A0A364N413"/>
<name>A0A364N413_STELY</name>
<sequence length="37" mass="4242">MTFANNIARVELLDASNTNFEDSKTQVNGDYDCWCRV</sequence>
<proteinExistence type="predicted"/>
<evidence type="ECO:0000313" key="2">
    <source>
        <dbReference type="Proteomes" id="UP000249619"/>
    </source>
</evidence>
<gene>
    <name evidence="1" type="ORF">DDE83_004570</name>
</gene>
<accession>A0A364N413</accession>
<organism evidence="1 2">
    <name type="scientific">Stemphylium lycopersici</name>
    <name type="common">Tomato gray leaf spot disease fungus</name>
    <name type="synonym">Thyrospora lycopersici</name>
    <dbReference type="NCBI Taxonomy" id="183478"/>
    <lineage>
        <taxon>Eukaryota</taxon>
        <taxon>Fungi</taxon>
        <taxon>Dikarya</taxon>
        <taxon>Ascomycota</taxon>
        <taxon>Pezizomycotina</taxon>
        <taxon>Dothideomycetes</taxon>
        <taxon>Pleosporomycetidae</taxon>
        <taxon>Pleosporales</taxon>
        <taxon>Pleosporineae</taxon>
        <taxon>Pleosporaceae</taxon>
        <taxon>Stemphylium</taxon>
    </lineage>
</organism>
<evidence type="ECO:0000313" key="1">
    <source>
        <dbReference type="EMBL" id="RAR11424.1"/>
    </source>
</evidence>
<dbReference type="Proteomes" id="UP000249619">
    <property type="component" value="Unassembled WGS sequence"/>
</dbReference>